<dbReference type="VEuPathDB" id="AmoebaDB:FDP41_012468"/>
<feature type="signal peptide" evidence="3">
    <location>
        <begin position="1"/>
        <end position="24"/>
    </location>
</feature>
<comment type="caution">
    <text evidence="4">The sequence shown here is derived from an EMBL/GenBank/DDBJ whole genome shotgun (WGS) entry which is preliminary data.</text>
</comment>
<comment type="similarity">
    <text evidence="1">Belongs to the peptidase S13 family.</text>
</comment>
<evidence type="ECO:0008006" key="6">
    <source>
        <dbReference type="Google" id="ProtNLM"/>
    </source>
</evidence>
<dbReference type="RefSeq" id="XP_044566524.1">
    <property type="nucleotide sequence ID" value="XM_044702991.1"/>
</dbReference>
<protein>
    <recommendedName>
        <fullName evidence="6">D-alanyl-D-alanine carboxypeptidase/D-alanyl-D-alanine-endopeptidase</fullName>
    </recommendedName>
</protein>
<evidence type="ECO:0000313" key="5">
    <source>
        <dbReference type="Proteomes" id="UP000444721"/>
    </source>
</evidence>
<dbReference type="PRINTS" id="PR00922">
    <property type="entry name" value="DADACBPTASE3"/>
</dbReference>
<evidence type="ECO:0000256" key="2">
    <source>
        <dbReference type="ARBA" id="ARBA00022801"/>
    </source>
</evidence>
<dbReference type="OrthoDB" id="10253650at2759"/>
<gene>
    <name evidence="4" type="ORF">FDP41_012468</name>
</gene>
<accession>A0A6A5C406</accession>
<dbReference type="VEuPathDB" id="AmoebaDB:NF0055080"/>
<dbReference type="Gene3D" id="3.40.710.10">
    <property type="entry name" value="DD-peptidase/beta-lactamase superfamily"/>
    <property type="match status" value="2"/>
</dbReference>
<dbReference type="SUPFAM" id="SSF56601">
    <property type="entry name" value="beta-lactamase/transpeptidase-like"/>
    <property type="match status" value="1"/>
</dbReference>
<sequence length="522" mass="58217">MIVPLVFSIFCCILHVFLMSNVLGSSCSTLSSPTLMIQRKALSDPILKVCKSEIPNQIKSMIENFPATFAVRVVMNQTMELFDYNSDPFFQPASNNKLLTTIAALNQLGSKFRFQTTFYYDYKQKSVVVRPMGDPTLTFEKLKIEIKGVLQQLNTESVEQIIVDNSFFNPIPFTNDGDFNFPSSWEWGNMQYTFSALPSSCSLEHNIFNFNVKAGTKVGDALIATIDDKTFEFAIPILQFDTTFTRTMNCSGGNNNKQQETVNAFYRPLDRKVIVRGQLCTSSISPQSLTILDPDEFFVQAVKFISNKPVTLTYLSDEQRANMFSFSKDTIYSDNILRIMNTTLQESDNTYAELFLRQIGAFLKPSDSLTPFPSITQRGIQMVKNILTSAPYNLSPNTFFQDDGSGLSRHNLVSARSLVDALVGVYYKGAGGVGGEVYKSLLPLGGVSGTLKNRFKNFPGIVSAKTGSLDGVSSLSGYIRNERFKDPIIFSIIVNQCPLSASQMHQIIDSIVILYAFMNPDC</sequence>
<organism evidence="4 5">
    <name type="scientific">Naegleria fowleri</name>
    <name type="common">Brain eating amoeba</name>
    <dbReference type="NCBI Taxonomy" id="5763"/>
    <lineage>
        <taxon>Eukaryota</taxon>
        <taxon>Discoba</taxon>
        <taxon>Heterolobosea</taxon>
        <taxon>Tetramitia</taxon>
        <taxon>Eutetramitia</taxon>
        <taxon>Vahlkampfiidae</taxon>
        <taxon>Naegleria</taxon>
    </lineage>
</organism>
<evidence type="ECO:0000256" key="1">
    <source>
        <dbReference type="ARBA" id="ARBA00006096"/>
    </source>
</evidence>
<dbReference type="GO" id="GO:0004185">
    <property type="term" value="F:serine-type carboxypeptidase activity"/>
    <property type="evidence" value="ECO:0007669"/>
    <property type="project" value="InterPro"/>
</dbReference>
<dbReference type="OMA" id="DGTMRKR"/>
<dbReference type="GeneID" id="68119683"/>
<dbReference type="Proteomes" id="UP000444721">
    <property type="component" value="Unassembled WGS sequence"/>
</dbReference>
<dbReference type="GO" id="GO:0006508">
    <property type="term" value="P:proteolysis"/>
    <property type="evidence" value="ECO:0007669"/>
    <property type="project" value="InterPro"/>
</dbReference>
<reference evidence="4 5" key="1">
    <citation type="journal article" date="2019" name="Sci. Rep.">
        <title>Nanopore sequencing improves the draft genome of the human pathogenic amoeba Naegleria fowleri.</title>
        <authorList>
            <person name="Liechti N."/>
            <person name="Schurch N."/>
            <person name="Bruggmann R."/>
            <person name="Wittwer M."/>
        </authorList>
    </citation>
    <scope>NUCLEOTIDE SEQUENCE [LARGE SCALE GENOMIC DNA]</scope>
    <source>
        <strain evidence="4 5">ATCC 30894</strain>
    </source>
</reference>
<keyword evidence="2" id="KW-0378">Hydrolase</keyword>
<keyword evidence="3" id="KW-0732">Signal</keyword>
<evidence type="ECO:0000313" key="4">
    <source>
        <dbReference type="EMBL" id="KAF0981811.1"/>
    </source>
</evidence>
<evidence type="ECO:0000256" key="3">
    <source>
        <dbReference type="SAM" id="SignalP"/>
    </source>
</evidence>
<dbReference type="VEuPathDB" id="AmoebaDB:NfTy_040620"/>
<dbReference type="GO" id="GO:0000270">
    <property type="term" value="P:peptidoglycan metabolic process"/>
    <property type="evidence" value="ECO:0007669"/>
    <property type="project" value="TreeGrafter"/>
</dbReference>
<name>A0A6A5C406_NAEFO</name>
<dbReference type="PANTHER" id="PTHR30023">
    <property type="entry name" value="D-ALANYL-D-ALANINE CARBOXYPEPTIDASE"/>
    <property type="match status" value="1"/>
</dbReference>
<dbReference type="InterPro" id="IPR012338">
    <property type="entry name" value="Beta-lactam/transpept-like"/>
</dbReference>
<keyword evidence="5" id="KW-1185">Reference proteome</keyword>
<dbReference type="PANTHER" id="PTHR30023:SF0">
    <property type="entry name" value="PENICILLIN-SENSITIVE CARBOXYPEPTIDASE A"/>
    <property type="match status" value="1"/>
</dbReference>
<dbReference type="Pfam" id="PF02113">
    <property type="entry name" value="Peptidase_S13"/>
    <property type="match status" value="1"/>
</dbReference>
<proteinExistence type="inferred from homology"/>
<dbReference type="InterPro" id="IPR000667">
    <property type="entry name" value="Peptidase_S13"/>
</dbReference>
<dbReference type="AlphaFoldDB" id="A0A6A5C406"/>
<dbReference type="EMBL" id="VFQX01000013">
    <property type="protein sequence ID" value="KAF0981811.1"/>
    <property type="molecule type" value="Genomic_DNA"/>
</dbReference>
<dbReference type="NCBIfam" id="TIGR00666">
    <property type="entry name" value="PBP4"/>
    <property type="match status" value="1"/>
</dbReference>
<feature type="chain" id="PRO_5025512055" description="D-alanyl-D-alanine carboxypeptidase/D-alanyl-D-alanine-endopeptidase" evidence="3">
    <location>
        <begin position="25"/>
        <end position="522"/>
    </location>
</feature>